<sequence>MKKRLTDEQIVRTPRVAESRDEPMNDPGKRHDISEQTFERWRNRFGGVDVADAGRLKGPGVGARAARTFDRCNGWSSTA</sequence>
<accession>A0A8A8DG01</accession>
<feature type="region of interest" description="Disordered" evidence="1">
    <location>
        <begin position="1"/>
        <end position="34"/>
    </location>
</feature>
<dbReference type="AlphaFoldDB" id="A0A8A8DG01"/>
<evidence type="ECO:0000256" key="1">
    <source>
        <dbReference type="SAM" id="MobiDB-lite"/>
    </source>
</evidence>
<reference evidence="2" key="2">
    <citation type="submission" date="2021-03" db="EMBL/GenBank/DDBJ databases">
        <title>Complete genome sequence of Burkholderia seminalis 869T2.</title>
        <authorList>
            <person name="Hung S.-H."/>
            <person name="Huang C.-T."/>
            <person name="Huang C.-C."/>
            <person name="Kuo C.-H."/>
        </authorList>
    </citation>
    <scope>NUCLEOTIDE SEQUENCE</scope>
    <source>
        <strain evidence="2">869T2</strain>
    </source>
</reference>
<protein>
    <recommendedName>
        <fullName evidence="4">Transposase</fullName>
    </recommendedName>
</protein>
<organism evidence="2 3">
    <name type="scientific">Burkholderia seminalis</name>
    <dbReference type="NCBI Taxonomy" id="488731"/>
    <lineage>
        <taxon>Bacteria</taxon>
        <taxon>Pseudomonadati</taxon>
        <taxon>Pseudomonadota</taxon>
        <taxon>Betaproteobacteria</taxon>
        <taxon>Burkholderiales</taxon>
        <taxon>Burkholderiaceae</taxon>
        <taxon>Burkholderia</taxon>
        <taxon>Burkholderia cepacia complex</taxon>
    </lineage>
</organism>
<evidence type="ECO:0008006" key="4">
    <source>
        <dbReference type="Google" id="ProtNLM"/>
    </source>
</evidence>
<dbReference type="Proteomes" id="UP000027834">
    <property type="component" value="Chromosome 3"/>
</dbReference>
<reference evidence="2" key="1">
    <citation type="submission" date="2014-04" db="EMBL/GenBank/DDBJ databases">
        <authorList>
            <person name="Ho Y.-N."/>
            <person name="Huang C.-C."/>
        </authorList>
    </citation>
    <scope>NUCLEOTIDE SEQUENCE</scope>
    <source>
        <strain evidence="2">869T2</strain>
    </source>
</reference>
<name>A0A8A8DG01_9BURK</name>
<gene>
    <name evidence="2" type="ORF">DT99_030230</name>
</gene>
<evidence type="ECO:0000313" key="2">
    <source>
        <dbReference type="EMBL" id="QTO23542.1"/>
    </source>
</evidence>
<dbReference type="EMBL" id="CP072522">
    <property type="protein sequence ID" value="QTO23542.1"/>
    <property type="molecule type" value="Genomic_DNA"/>
</dbReference>
<evidence type="ECO:0000313" key="3">
    <source>
        <dbReference type="Proteomes" id="UP000027834"/>
    </source>
</evidence>
<keyword evidence="3" id="KW-1185">Reference proteome</keyword>
<proteinExistence type="predicted"/>